<feature type="chain" id="PRO_5031124633" description="Secreted protein" evidence="1">
    <location>
        <begin position="29"/>
        <end position="214"/>
    </location>
</feature>
<dbReference type="PROSITE" id="PS51257">
    <property type="entry name" value="PROKAR_LIPOPROTEIN"/>
    <property type="match status" value="1"/>
</dbReference>
<proteinExistence type="predicted"/>
<evidence type="ECO:0000313" key="3">
    <source>
        <dbReference type="Proteomes" id="UP000503498"/>
    </source>
</evidence>
<dbReference type="Proteomes" id="UP000503498">
    <property type="component" value="Chromosome"/>
</dbReference>
<gene>
    <name evidence="2" type="ORF">HG421_07250</name>
</gene>
<evidence type="ECO:0008006" key="4">
    <source>
        <dbReference type="Google" id="ProtNLM"/>
    </source>
</evidence>
<dbReference type="AlphaFoldDB" id="A0A7Z2ZJV7"/>
<protein>
    <recommendedName>
        <fullName evidence="4">Secreted protein</fullName>
    </recommendedName>
</protein>
<sequence length="214" mass="23475">MQVSKVKASKARWLALVCVLVMTACATASESPQSAKETTTMHPVATTQNPTLSAEEIGKRFLKLIEGLKSRQDLDLVKVQNTIGITLAPAAHGGFYGVEGDVGDGWRYVINFYPESSSNKIGVELHFVQPDERFGDMTVVCKLDFDYYHSALKTMGFVDNPTYGEIGQLEDWRYTKFNVSDGSVDFEISIIPQNVIAGEAGRLCVKSIGTLNGR</sequence>
<feature type="signal peptide" evidence="1">
    <location>
        <begin position="1"/>
        <end position="28"/>
    </location>
</feature>
<reference evidence="2 3" key="1">
    <citation type="submission" date="2020-04" db="EMBL/GenBank/DDBJ databases">
        <title>Genome-Wide Identification of 5-Methylcytosine Sites in Bacterial Genomes By High-Throughput Sequencing of MspJI Restriction Fragments.</title>
        <authorList>
            <person name="Wu V."/>
        </authorList>
    </citation>
    <scope>NUCLEOTIDE SEQUENCE [LARGE SCALE GENOMIC DNA]</scope>
    <source>
        <strain evidence="2 3">NEB122</strain>
    </source>
</reference>
<reference evidence="2 3" key="2">
    <citation type="submission" date="2020-04" db="EMBL/GenBank/DDBJ databases">
        <authorList>
            <person name="Fomenkov A."/>
            <person name="Anton B.P."/>
            <person name="Roberts R.J."/>
        </authorList>
    </citation>
    <scope>NUCLEOTIDE SEQUENCE [LARGE SCALE GENOMIC DNA]</scope>
    <source>
        <strain evidence="2 3">NEB122</strain>
    </source>
</reference>
<evidence type="ECO:0000313" key="2">
    <source>
        <dbReference type="EMBL" id="QJD70005.1"/>
    </source>
</evidence>
<evidence type="ECO:0000256" key="1">
    <source>
        <dbReference type="SAM" id="SignalP"/>
    </source>
</evidence>
<name>A0A7Z2ZJV7_XANCA</name>
<keyword evidence="1" id="KW-0732">Signal</keyword>
<accession>A0A7Z2ZJV7</accession>
<organism evidence="2 3">
    <name type="scientific">Xanthomonas campestris pv. badrii</name>
    <dbReference type="NCBI Taxonomy" id="149696"/>
    <lineage>
        <taxon>Bacteria</taxon>
        <taxon>Pseudomonadati</taxon>
        <taxon>Pseudomonadota</taxon>
        <taxon>Gammaproteobacteria</taxon>
        <taxon>Lysobacterales</taxon>
        <taxon>Lysobacteraceae</taxon>
        <taxon>Xanthomonas</taxon>
    </lineage>
</organism>
<dbReference type="EMBL" id="CP051651">
    <property type="protein sequence ID" value="QJD70005.1"/>
    <property type="molecule type" value="Genomic_DNA"/>
</dbReference>